<comment type="similarity">
    <text evidence="2">Belongs to the AAA ATPase family. BCS1 subfamily.</text>
</comment>
<dbReference type="SUPFAM" id="SSF52540">
    <property type="entry name" value="P-loop containing nucleoside triphosphate hydrolases"/>
    <property type="match status" value="1"/>
</dbReference>
<evidence type="ECO:0000256" key="4">
    <source>
        <dbReference type="ARBA" id="ARBA00022842"/>
    </source>
</evidence>
<evidence type="ECO:0000313" key="9">
    <source>
        <dbReference type="EMBL" id="KAJ8760814.1"/>
    </source>
</evidence>
<keyword evidence="7" id="KW-0812">Transmembrane</keyword>
<comment type="caution">
    <text evidence="9">The sequence shown here is derived from an EMBL/GenBank/DDBJ whole genome shotgun (WGS) entry which is preliminary data.</text>
</comment>
<organism evidence="9 10">
    <name type="scientific">Erythroxylum novogranatense</name>
    <dbReference type="NCBI Taxonomy" id="1862640"/>
    <lineage>
        <taxon>Eukaryota</taxon>
        <taxon>Viridiplantae</taxon>
        <taxon>Streptophyta</taxon>
        <taxon>Embryophyta</taxon>
        <taxon>Tracheophyta</taxon>
        <taxon>Spermatophyta</taxon>
        <taxon>Magnoliopsida</taxon>
        <taxon>eudicotyledons</taxon>
        <taxon>Gunneridae</taxon>
        <taxon>Pentapetalae</taxon>
        <taxon>rosids</taxon>
        <taxon>fabids</taxon>
        <taxon>Malpighiales</taxon>
        <taxon>Erythroxylaceae</taxon>
        <taxon>Erythroxylum</taxon>
    </lineage>
</organism>
<sequence length="485" mass="55263">MVPGSPVVLFFLAIIIVLLVLRFLSKTSFLQILVICWRSFEDRFFVHQLFKVPQFNENFQENQLYLKVSTYLSSLPAVEDSNFTNLFSGPKSNDIVLHLDVKQVIHDTFLGARISWSNERHEAHGCRALVLKLRKKDKRRILKTYLQHILSVVEEIEQKNKEIKLCMNLDNKPGENGRWRSVPLTHPATMDTVVIDGDLKNKVKADLEWFLKSKQYYQRLGRVWKRSYLLYGASGTGKSSFIAAMSRFLSFDVYDIDMSKVSDDSDLKMLLLQTTNRSLIVVEDVDRYLAEKSRTVTLSGMLNFMDGIISSCGEERLMVFTMNAKDKVDEAVLRPGRIDVHIHFPLCDFSAFKSLANNYLGVKEHKLFPQVEEILQGGSSLSPAEIGEIMISNRNSPTRALRSIITALQTRSEARRFNKAGQKLTENKSSSPSEDESSDAGSTVLCRESVHTVREFRKLYGLLRLGSRRKEESSDLGTIDKDGSR</sequence>
<dbReference type="Pfam" id="PF14363">
    <property type="entry name" value="AAA_assoc"/>
    <property type="match status" value="1"/>
</dbReference>
<keyword evidence="7" id="KW-1133">Transmembrane helix</keyword>
<dbReference type="InterPro" id="IPR003593">
    <property type="entry name" value="AAA+_ATPase"/>
</dbReference>
<keyword evidence="7" id="KW-0472">Membrane</keyword>
<evidence type="ECO:0000256" key="5">
    <source>
        <dbReference type="ARBA" id="ARBA00049360"/>
    </source>
</evidence>
<keyword evidence="10" id="KW-1185">Reference proteome</keyword>
<dbReference type="EMBL" id="JAIWQS010000007">
    <property type="protein sequence ID" value="KAJ8760814.1"/>
    <property type="molecule type" value="Genomic_DNA"/>
</dbReference>
<feature type="region of interest" description="Disordered" evidence="6">
    <location>
        <begin position="416"/>
        <end position="444"/>
    </location>
</feature>
<dbReference type="GO" id="GO:0016887">
    <property type="term" value="F:ATP hydrolysis activity"/>
    <property type="evidence" value="ECO:0007669"/>
    <property type="project" value="InterPro"/>
</dbReference>
<dbReference type="SMART" id="SM00382">
    <property type="entry name" value="AAA"/>
    <property type="match status" value="1"/>
</dbReference>
<gene>
    <name evidence="9" type="ORF">K2173_021852</name>
</gene>
<dbReference type="InterPro" id="IPR025753">
    <property type="entry name" value="AAA_N_dom"/>
</dbReference>
<dbReference type="GO" id="GO:0006950">
    <property type="term" value="P:response to stress"/>
    <property type="evidence" value="ECO:0007669"/>
    <property type="project" value="UniProtKB-ARBA"/>
</dbReference>
<evidence type="ECO:0000256" key="1">
    <source>
        <dbReference type="ARBA" id="ARBA00001946"/>
    </source>
</evidence>
<keyword evidence="3" id="KW-0378">Hydrolase</keyword>
<keyword evidence="4" id="KW-0460">Magnesium</keyword>
<feature type="transmembrane region" description="Helical" evidence="7">
    <location>
        <begin position="6"/>
        <end position="24"/>
    </location>
</feature>
<accession>A0AAV8T3V5</accession>
<dbReference type="AlphaFoldDB" id="A0AAV8T3V5"/>
<dbReference type="Gene3D" id="3.40.50.300">
    <property type="entry name" value="P-loop containing nucleotide triphosphate hydrolases"/>
    <property type="match status" value="1"/>
</dbReference>
<evidence type="ECO:0000256" key="6">
    <source>
        <dbReference type="SAM" id="MobiDB-lite"/>
    </source>
</evidence>
<evidence type="ECO:0000259" key="8">
    <source>
        <dbReference type="SMART" id="SM00382"/>
    </source>
</evidence>
<evidence type="ECO:0000256" key="3">
    <source>
        <dbReference type="ARBA" id="ARBA00022801"/>
    </source>
</evidence>
<dbReference type="PANTHER" id="PTHR23070">
    <property type="entry name" value="BCS1 AAA-TYPE ATPASE"/>
    <property type="match status" value="1"/>
</dbReference>
<dbReference type="InterPro" id="IPR027417">
    <property type="entry name" value="P-loop_NTPase"/>
</dbReference>
<dbReference type="Proteomes" id="UP001159364">
    <property type="component" value="Linkage Group LG07"/>
</dbReference>
<feature type="domain" description="AAA+ ATPase" evidence="8">
    <location>
        <begin position="224"/>
        <end position="348"/>
    </location>
</feature>
<evidence type="ECO:0000256" key="7">
    <source>
        <dbReference type="SAM" id="Phobius"/>
    </source>
</evidence>
<evidence type="ECO:0000256" key="2">
    <source>
        <dbReference type="ARBA" id="ARBA00007448"/>
    </source>
</evidence>
<reference evidence="9 10" key="1">
    <citation type="submission" date="2021-09" db="EMBL/GenBank/DDBJ databases">
        <title>Genomic insights and catalytic innovation underlie evolution of tropane alkaloids biosynthesis.</title>
        <authorList>
            <person name="Wang Y.-J."/>
            <person name="Tian T."/>
            <person name="Huang J.-P."/>
            <person name="Huang S.-X."/>
        </authorList>
    </citation>
    <scope>NUCLEOTIDE SEQUENCE [LARGE SCALE GENOMIC DNA]</scope>
    <source>
        <strain evidence="9">KIB-2018</strain>
        <tissue evidence="9">Leaf</tissue>
    </source>
</reference>
<name>A0AAV8T3V5_9ROSI</name>
<dbReference type="Gene3D" id="6.10.280.40">
    <property type="match status" value="1"/>
</dbReference>
<dbReference type="Pfam" id="PF00004">
    <property type="entry name" value="AAA"/>
    <property type="match status" value="1"/>
</dbReference>
<evidence type="ECO:0000313" key="10">
    <source>
        <dbReference type="Proteomes" id="UP001159364"/>
    </source>
</evidence>
<dbReference type="InterPro" id="IPR058017">
    <property type="entry name" value="At3g28540-like_C"/>
</dbReference>
<dbReference type="InterPro" id="IPR003959">
    <property type="entry name" value="ATPase_AAA_core"/>
</dbReference>
<dbReference type="Pfam" id="PF25568">
    <property type="entry name" value="AAA_lid_At3g28540"/>
    <property type="match status" value="1"/>
</dbReference>
<comment type="cofactor">
    <cofactor evidence="1">
        <name>Mg(2+)</name>
        <dbReference type="ChEBI" id="CHEBI:18420"/>
    </cofactor>
</comment>
<proteinExistence type="inferred from homology"/>
<comment type="catalytic activity">
    <reaction evidence="5">
        <text>ATP + H2O = ADP + phosphate + H(+)</text>
        <dbReference type="Rhea" id="RHEA:13065"/>
        <dbReference type="ChEBI" id="CHEBI:15377"/>
        <dbReference type="ChEBI" id="CHEBI:15378"/>
        <dbReference type="ChEBI" id="CHEBI:30616"/>
        <dbReference type="ChEBI" id="CHEBI:43474"/>
        <dbReference type="ChEBI" id="CHEBI:456216"/>
    </reaction>
</comment>
<dbReference type="InterPro" id="IPR050747">
    <property type="entry name" value="Mitochondrial_chaperone_BCS1"/>
</dbReference>
<protein>
    <recommendedName>
        <fullName evidence="8">AAA+ ATPase domain-containing protein</fullName>
    </recommendedName>
</protein>
<dbReference type="GO" id="GO:0005524">
    <property type="term" value="F:ATP binding"/>
    <property type="evidence" value="ECO:0007669"/>
    <property type="project" value="InterPro"/>
</dbReference>